<evidence type="ECO:0000313" key="1">
    <source>
        <dbReference type="EMBL" id="TMP88008.1"/>
    </source>
</evidence>
<dbReference type="Proteomes" id="UP000305874">
    <property type="component" value="Unassembled WGS sequence"/>
</dbReference>
<sequence>MKSLILVLSLLWLAGCTTGRLEYVTPEGETKYACEVEYTWEPSVDKYAVEYILSHCAKEAAKKGNTVVQKELLNLDLSVPEPPKGKQWSFGLAKSLHNQGQLTDKQYGYVIAHIDLGNDKI</sequence>
<name>A0A5S3Z709_9GAMM</name>
<dbReference type="RefSeq" id="WP_138547578.1">
    <property type="nucleotide sequence ID" value="NZ_PNCG01000003.1"/>
</dbReference>
<dbReference type="AlphaFoldDB" id="A0A5S3Z709"/>
<comment type="caution">
    <text evidence="1">The sequence shown here is derived from an EMBL/GenBank/DDBJ whole genome shotgun (WGS) entry which is preliminary data.</text>
</comment>
<dbReference type="PROSITE" id="PS51257">
    <property type="entry name" value="PROKAR_LIPOPROTEIN"/>
    <property type="match status" value="1"/>
</dbReference>
<evidence type="ECO:0008006" key="3">
    <source>
        <dbReference type="Google" id="ProtNLM"/>
    </source>
</evidence>
<reference evidence="2" key="2">
    <citation type="submission" date="2019-06" db="EMBL/GenBank/DDBJ databases">
        <title>Co-occurence of chitin degradation, pigmentation and bioactivity in marine Pseudoalteromonas.</title>
        <authorList>
            <person name="Sonnenschein E.C."/>
            <person name="Bech P.K."/>
        </authorList>
    </citation>
    <scope>NUCLEOTIDE SEQUENCE [LARGE SCALE GENOMIC DNA]</scope>
    <source>
        <strain evidence="2">S2897</strain>
    </source>
</reference>
<organism evidence="1 2">
    <name type="scientific">Pseudoalteromonas ruthenica</name>
    <dbReference type="NCBI Taxonomy" id="151081"/>
    <lineage>
        <taxon>Bacteria</taxon>
        <taxon>Pseudomonadati</taxon>
        <taxon>Pseudomonadota</taxon>
        <taxon>Gammaproteobacteria</taxon>
        <taxon>Alteromonadales</taxon>
        <taxon>Pseudoalteromonadaceae</taxon>
        <taxon>Pseudoalteromonas</taxon>
    </lineage>
</organism>
<dbReference type="EMBL" id="PNCG01000003">
    <property type="protein sequence ID" value="TMP88008.1"/>
    <property type="molecule type" value="Genomic_DNA"/>
</dbReference>
<proteinExistence type="predicted"/>
<accession>A0A5S3Z709</accession>
<evidence type="ECO:0000313" key="2">
    <source>
        <dbReference type="Proteomes" id="UP000305874"/>
    </source>
</evidence>
<gene>
    <name evidence="1" type="ORF">CWC05_04990</name>
</gene>
<reference evidence="1 2" key="1">
    <citation type="submission" date="2017-12" db="EMBL/GenBank/DDBJ databases">
        <authorList>
            <person name="Paulsen S."/>
            <person name="Gram L.K."/>
        </authorList>
    </citation>
    <scope>NUCLEOTIDE SEQUENCE [LARGE SCALE GENOMIC DNA]</scope>
    <source>
        <strain evidence="1 2">S2897</strain>
    </source>
</reference>
<protein>
    <recommendedName>
        <fullName evidence="3">Lipoprotein</fullName>
    </recommendedName>
</protein>